<name>A0A9P6W7K7_RHOMI</name>
<dbReference type="GO" id="GO:0008237">
    <property type="term" value="F:metallopeptidase activity"/>
    <property type="evidence" value="ECO:0007669"/>
    <property type="project" value="InterPro"/>
</dbReference>
<feature type="compositionally biased region" description="Low complexity" evidence="1">
    <location>
        <begin position="291"/>
        <end position="308"/>
    </location>
</feature>
<dbReference type="Pfam" id="PF13933">
    <property type="entry name" value="HRXXH"/>
    <property type="match status" value="2"/>
</dbReference>
<dbReference type="SUPFAM" id="SSF55486">
    <property type="entry name" value="Metalloproteases ('zincins'), catalytic domain"/>
    <property type="match status" value="1"/>
</dbReference>
<evidence type="ECO:0000256" key="2">
    <source>
        <dbReference type="SAM" id="SignalP"/>
    </source>
</evidence>
<comment type="caution">
    <text evidence="4">The sequence shown here is derived from an EMBL/GenBank/DDBJ whole genome shotgun (WGS) entry which is preliminary data.</text>
</comment>
<dbReference type="Proteomes" id="UP000777482">
    <property type="component" value="Unassembled WGS sequence"/>
</dbReference>
<dbReference type="InterPro" id="IPR029482">
    <property type="entry name" value="HRXXH"/>
</dbReference>
<protein>
    <recommendedName>
        <fullName evidence="3">Putative peptidase domain-containing protein</fullName>
    </recommendedName>
</protein>
<dbReference type="GO" id="GO:0009277">
    <property type="term" value="C:fungal-type cell wall"/>
    <property type="evidence" value="ECO:0007669"/>
    <property type="project" value="TreeGrafter"/>
</dbReference>
<dbReference type="InterPro" id="IPR024079">
    <property type="entry name" value="MetalloPept_cat_dom_sf"/>
</dbReference>
<accession>A0A9P6W7K7</accession>
<organism evidence="4 5">
    <name type="scientific">Rhodotorula mucilaginosa</name>
    <name type="common">Yeast</name>
    <name type="synonym">Rhodotorula rubra</name>
    <dbReference type="NCBI Taxonomy" id="5537"/>
    <lineage>
        <taxon>Eukaryota</taxon>
        <taxon>Fungi</taxon>
        <taxon>Dikarya</taxon>
        <taxon>Basidiomycota</taxon>
        <taxon>Pucciniomycotina</taxon>
        <taxon>Microbotryomycetes</taxon>
        <taxon>Sporidiobolales</taxon>
        <taxon>Sporidiobolaceae</taxon>
        <taxon>Rhodotorula</taxon>
    </lineage>
</organism>
<dbReference type="OrthoDB" id="4689212at2759"/>
<feature type="compositionally biased region" description="Basic and acidic residues" evidence="1">
    <location>
        <begin position="332"/>
        <end position="343"/>
    </location>
</feature>
<dbReference type="PANTHER" id="PTHR39399:SF1">
    <property type="entry name" value="PROTEIN ZPS1"/>
    <property type="match status" value="1"/>
</dbReference>
<feature type="chain" id="PRO_5040176324" description="Putative peptidase domain-containing protein" evidence="2">
    <location>
        <begin position="20"/>
        <end position="343"/>
    </location>
</feature>
<feature type="region of interest" description="Disordered" evidence="1">
    <location>
        <begin position="278"/>
        <end position="343"/>
    </location>
</feature>
<keyword evidence="5" id="KW-1185">Reference proteome</keyword>
<feature type="compositionally biased region" description="Basic and acidic residues" evidence="1">
    <location>
        <begin position="309"/>
        <end position="318"/>
    </location>
</feature>
<dbReference type="InterPro" id="IPR039124">
    <property type="entry name" value="PRA1-like"/>
</dbReference>
<feature type="compositionally biased region" description="Low complexity" evidence="1">
    <location>
        <begin position="319"/>
        <end position="331"/>
    </location>
</feature>
<feature type="signal peptide" evidence="2">
    <location>
        <begin position="1"/>
        <end position="19"/>
    </location>
</feature>
<feature type="domain" description="Putative peptidase" evidence="3">
    <location>
        <begin position="14"/>
        <end position="145"/>
    </location>
</feature>
<dbReference type="GO" id="GO:0008270">
    <property type="term" value="F:zinc ion binding"/>
    <property type="evidence" value="ECO:0007669"/>
    <property type="project" value="TreeGrafter"/>
</dbReference>
<evidence type="ECO:0000313" key="4">
    <source>
        <dbReference type="EMBL" id="KAG0665026.1"/>
    </source>
</evidence>
<dbReference type="GO" id="GO:0005178">
    <property type="term" value="F:integrin binding"/>
    <property type="evidence" value="ECO:0007669"/>
    <property type="project" value="TreeGrafter"/>
</dbReference>
<sequence>MLSTSLLASFFLVATSVQAAPFISSSKALYKRAEPQTADSINKQVHTNSTQVEIHESCDAGQAHFIRAGLDDMNMLAKHAYDRILKYGETDELYVKYFGNASSATAAGFYAQLLYGNKPGVLFRCDNPDGNCNESTAEGPWGENRSSLLSTTLALTDDAFTLIAGHHRGKNATEQTVICPPTYTRRKQLSTLCWDGVAIGSEPPSRLLATDFMHRLIHVPSITYDHIHHAADSLGGVLELAARNDPTTVANQNTYLFYSLDTYAYDVVWPGKSCMLENPPNEDADGHDSHSAPASASATSAPTATATSTHDHDHDHAAEPTASATAAAAESCHTHSDGEVHCS</sequence>
<evidence type="ECO:0000313" key="5">
    <source>
        <dbReference type="Proteomes" id="UP000777482"/>
    </source>
</evidence>
<dbReference type="PANTHER" id="PTHR39399">
    <property type="entry name" value="PROTEIN ZPS1"/>
    <property type="match status" value="1"/>
</dbReference>
<feature type="domain" description="Putative peptidase" evidence="3">
    <location>
        <begin position="163"/>
        <end position="275"/>
    </location>
</feature>
<reference evidence="4 5" key="1">
    <citation type="submission" date="2020-11" db="EMBL/GenBank/DDBJ databases">
        <title>Kefir isolates.</title>
        <authorList>
            <person name="Marcisauskas S."/>
            <person name="Kim Y."/>
            <person name="Blasche S."/>
        </authorList>
    </citation>
    <scope>NUCLEOTIDE SEQUENCE [LARGE SCALE GENOMIC DNA]</scope>
    <source>
        <strain evidence="4 5">KR</strain>
    </source>
</reference>
<proteinExistence type="predicted"/>
<dbReference type="GO" id="GO:0005576">
    <property type="term" value="C:extracellular region"/>
    <property type="evidence" value="ECO:0007669"/>
    <property type="project" value="TreeGrafter"/>
</dbReference>
<keyword evidence="2" id="KW-0732">Signal</keyword>
<evidence type="ECO:0000259" key="3">
    <source>
        <dbReference type="Pfam" id="PF13933"/>
    </source>
</evidence>
<dbReference type="EMBL" id="PUHQ01000011">
    <property type="protein sequence ID" value="KAG0665026.1"/>
    <property type="molecule type" value="Genomic_DNA"/>
</dbReference>
<gene>
    <name evidence="4" type="ORF">C6P46_000652</name>
</gene>
<evidence type="ECO:0000256" key="1">
    <source>
        <dbReference type="SAM" id="MobiDB-lite"/>
    </source>
</evidence>
<dbReference type="Gene3D" id="3.40.390.10">
    <property type="entry name" value="Collagenase (Catalytic Domain)"/>
    <property type="match status" value="1"/>
</dbReference>
<dbReference type="AlphaFoldDB" id="A0A9P6W7K7"/>
<dbReference type="GO" id="GO:0009986">
    <property type="term" value="C:cell surface"/>
    <property type="evidence" value="ECO:0007669"/>
    <property type="project" value="TreeGrafter"/>
</dbReference>